<dbReference type="Gene3D" id="3.40.1360.10">
    <property type="match status" value="1"/>
</dbReference>
<keyword evidence="4 13" id="KW-0808">Transferase</keyword>
<dbReference type="PANTHER" id="PTHR30313:SF2">
    <property type="entry name" value="DNA PRIMASE"/>
    <property type="match status" value="1"/>
</dbReference>
<organism evidence="15 16">
    <name type="scientific">Methylobacterium hispanicum</name>
    <dbReference type="NCBI Taxonomy" id="270350"/>
    <lineage>
        <taxon>Bacteria</taxon>
        <taxon>Pseudomonadati</taxon>
        <taxon>Pseudomonadota</taxon>
        <taxon>Alphaproteobacteria</taxon>
        <taxon>Hyphomicrobiales</taxon>
        <taxon>Methylobacteriaceae</taxon>
        <taxon>Methylobacterium</taxon>
    </lineage>
</organism>
<evidence type="ECO:0000256" key="11">
    <source>
        <dbReference type="ARBA" id="ARBA00023125"/>
    </source>
</evidence>
<keyword evidence="8" id="KW-0863">Zinc-finger</keyword>
<accession>A0AAV4ZRV2</accession>
<dbReference type="GO" id="GO:0008270">
    <property type="term" value="F:zinc ion binding"/>
    <property type="evidence" value="ECO:0007669"/>
    <property type="project" value="UniProtKB-KW"/>
</dbReference>
<keyword evidence="11 13" id="KW-0238">DNA-binding</keyword>
<evidence type="ECO:0000256" key="10">
    <source>
        <dbReference type="ARBA" id="ARBA00022842"/>
    </source>
</evidence>
<dbReference type="GO" id="GO:0000428">
    <property type="term" value="C:DNA-directed RNA polymerase complex"/>
    <property type="evidence" value="ECO:0007669"/>
    <property type="project" value="UniProtKB-KW"/>
</dbReference>
<dbReference type="Gene3D" id="3.90.580.10">
    <property type="entry name" value="Zinc finger, CHC2-type domain"/>
    <property type="match status" value="1"/>
</dbReference>
<evidence type="ECO:0000256" key="5">
    <source>
        <dbReference type="ARBA" id="ARBA00022695"/>
    </source>
</evidence>
<dbReference type="SUPFAM" id="SSF56731">
    <property type="entry name" value="DNA primase core"/>
    <property type="match status" value="1"/>
</dbReference>
<evidence type="ECO:0000256" key="7">
    <source>
        <dbReference type="ARBA" id="ARBA00022723"/>
    </source>
</evidence>
<dbReference type="PROSITE" id="PS50880">
    <property type="entry name" value="TOPRIM"/>
    <property type="match status" value="1"/>
</dbReference>
<dbReference type="InterPro" id="IPR034151">
    <property type="entry name" value="TOPRIM_DnaG_bac"/>
</dbReference>
<dbReference type="HAMAP" id="MF_00974">
    <property type="entry name" value="DNA_primase_DnaG"/>
    <property type="match status" value="1"/>
</dbReference>
<dbReference type="GO" id="GO:0003677">
    <property type="term" value="F:DNA binding"/>
    <property type="evidence" value="ECO:0007669"/>
    <property type="project" value="UniProtKB-KW"/>
</dbReference>
<keyword evidence="6 13" id="KW-0235">DNA replication</keyword>
<dbReference type="InterPro" id="IPR036977">
    <property type="entry name" value="DNA_primase_Znf_CHC2"/>
</dbReference>
<keyword evidence="3 13" id="KW-0639">Primosome</keyword>
<comment type="function">
    <text evidence="13">RNA polymerase that catalyzes the synthesis of short RNA molecules used as primers for DNA polymerase during DNA replication.</text>
</comment>
<keyword evidence="10" id="KW-0460">Magnesium</keyword>
<dbReference type="GO" id="GO:0005737">
    <property type="term" value="C:cytoplasm"/>
    <property type="evidence" value="ECO:0007669"/>
    <property type="project" value="TreeGrafter"/>
</dbReference>
<comment type="similarity">
    <text evidence="13">Belongs to the DnaG primase family.</text>
</comment>
<dbReference type="InterPro" id="IPR030846">
    <property type="entry name" value="DnaG_bac"/>
</dbReference>
<dbReference type="InterPro" id="IPR050219">
    <property type="entry name" value="DnaG_primase"/>
</dbReference>
<dbReference type="EC" id="2.7.7.101" evidence="13"/>
<dbReference type="GO" id="GO:1990077">
    <property type="term" value="C:primosome complex"/>
    <property type="evidence" value="ECO:0007669"/>
    <property type="project" value="UniProtKB-KW"/>
</dbReference>
<evidence type="ECO:0000259" key="14">
    <source>
        <dbReference type="PROSITE" id="PS50880"/>
    </source>
</evidence>
<reference evidence="15" key="1">
    <citation type="journal article" date="2016" name="Front. Microbiol.">
        <title>Genome Sequence of the Piezophilic, Mesophilic Sulfate-Reducing Bacterium Desulfovibrio indicus J2T.</title>
        <authorList>
            <person name="Cao J."/>
            <person name="Maignien L."/>
            <person name="Shao Z."/>
            <person name="Alain K."/>
            <person name="Jebbar M."/>
        </authorList>
    </citation>
    <scope>NUCLEOTIDE SEQUENCE</scope>
    <source>
        <strain evidence="15">DSM 16372</strain>
    </source>
</reference>
<evidence type="ECO:0000256" key="4">
    <source>
        <dbReference type="ARBA" id="ARBA00022679"/>
    </source>
</evidence>
<comment type="cofactor">
    <cofactor evidence="1">
        <name>Zn(2+)</name>
        <dbReference type="ChEBI" id="CHEBI:29105"/>
    </cofactor>
</comment>
<sequence>MRFSPAILDEIRARIPVSQVAGRRVTLRRSGREWKGLSPFRQERTPSFFVNDGKRFYHCFSSGKHGDVFRFLMETEGMTFPEAVETLAAEAGVGLPERRAEGFVGRSRRTGILDALGVAAGFYRNALAGDEGGEGRSFLARRGIEGSTCDRFGIGYAPPGWDRLRAGLLELGYDDAILAEAGLVGTGARSLSAYDRFRDRILLPIHDPAGRLVGFGARALSDDGSPKYLNSPETRVFRKSELLFNFHRARSADPSQPLVVVEGYLDVIALDGSHWQRTVSPMGTALTREQLHLAWRLSDEPVLLFDGDDAGIRAADRAIDAVLPELLPGRSVRIGLLSDGDPDSLVRDGRLDEIAEAVDGALPLVEALWRRGADGVGGATPERRAGFESRLLASVDRIRDPIVRRHYADEFARRLGAPQSGRGSPERKPDPDEILALTLIEAHPTVARPLRDDIEAAGLVGAAASDVGGLPPEEGWLAGPDVDAELVRTLLIELLRVLRQRARLRIETALDAA</sequence>
<dbReference type="CDD" id="cd03364">
    <property type="entry name" value="TOPRIM_DnaG_primases"/>
    <property type="match status" value="1"/>
</dbReference>
<evidence type="ECO:0000256" key="12">
    <source>
        <dbReference type="ARBA" id="ARBA00023163"/>
    </source>
</evidence>
<dbReference type="PANTHER" id="PTHR30313">
    <property type="entry name" value="DNA PRIMASE"/>
    <property type="match status" value="1"/>
</dbReference>
<dbReference type="Pfam" id="PF08275">
    <property type="entry name" value="DNAG_N"/>
    <property type="match status" value="1"/>
</dbReference>
<dbReference type="Pfam" id="PF10410">
    <property type="entry name" value="DnaB_bind"/>
    <property type="match status" value="1"/>
</dbReference>
<reference evidence="15" key="2">
    <citation type="submission" date="2021-08" db="EMBL/GenBank/DDBJ databases">
        <authorList>
            <person name="Tani A."/>
            <person name="Ola A."/>
            <person name="Ogura Y."/>
            <person name="Katsura K."/>
            <person name="Hayashi T."/>
        </authorList>
    </citation>
    <scope>NUCLEOTIDE SEQUENCE</scope>
    <source>
        <strain evidence="15">DSM 16372</strain>
    </source>
</reference>
<evidence type="ECO:0000256" key="13">
    <source>
        <dbReference type="HAMAP-Rule" id="MF_00974"/>
    </source>
</evidence>
<dbReference type="InterPro" id="IPR013264">
    <property type="entry name" value="DNAG_N"/>
</dbReference>
<dbReference type="SUPFAM" id="SSF57783">
    <property type="entry name" value="Zinc beta-ribbon"/>
    <property type="match status" value="1"/>
</dbReference>
<dbReference type="NCBIfam" id="TIGR01391">
    <property type="entry name" value="dnaG"/>
    <property type="match status" value="1"/>
</dbReference>
<keyword evidence="2 13" id="KW-0240">DNA-directed RNA polymerase</keyword>
<comment type="catalytic activity">
    <reaction evidence="13">
        <text>ssDNA + n NTP = ssDNA/pppN(pN)n-1 hybrid + (n-1) diphosphate.</text>
        <dbReference type="EC" id="2.7.7.101"/>
    </reaction>
</comment>
<dbReference type="Pfam" id="PF13662">
    <property type="entry name" value="Toprim_4"/>
    <property type="match status" value="1"/>
</dbReference>
<feature type="domain" description="Toprim" evidence="14">
    <location>
        <begin position="256"/>
        <end position="338"/>
    </location>
</feature>
<keyword evidence="16" id="KW-1185">Reference proteome</keyword>
<evidence type="ECO:0000256" key="8">
    <source>
        <dbReference type="ARBA" id="ARBA00022771"/>
    </source>
</evidence>
<comment type="caution">
    <text evidence="13">Lacks conserved residue(s) required for the propagation of feature annotation.</text>
</comment>
<dbReference type="RefSeq" id="WP_238231105.1">
    <property type="nucleotide sequence ID" value="NZ_BPQO01000022.1"/>
</dbReference>
<dbReference type="FunFam" id="3.90.580.10:FF:000001">
    <property type="entry name" value="DNA primase"/>
    <property type="match status" value="1"/>
</dbReference>
<dbReference type="Pfam" id="PF01807">
    <property type="entry name" value="Zn_ribbon_DnaG"/>
    <property type="match status" value="1"/>
</dbReference>
<dbReference type="GO" id="GO:0003899">
    <property type="term" value="F:DNA-directed RNA polymerase activity"/>
    <property type="evidence" value="ECO:0007669"/>
    <property type="project" value="UniProtKB-UniRule"/>
</dbReference>
<dbReference type="Gene3D" id="3.90.980.10">
    <property type="entry name" value="DNA primase, catalytic core, N-terminal domain"/>
    <property type="match status" value="1"/>
</dbReference>
<keyword evidence="12 13" id="KW-0804">Transcription</keyword>
<dbReference type="EMBL" id="BPQO01000022">
    <property type="protein sequence ID" value="GJD90927.1"/>
    <property type="molecule type" value="Genomic_DNA"/>
</dbReference>
<evidence type="ECO:0000256" key="9">
    <source>
        <dbReference type="ARBA" id="ARBA00022833"/>
    </source>
</evidence>
<protein>
    <recommendedName>
        <fullName evidence="13">DNA primase</fullName>
        <ecNumber evidence="13">2.7.7.101</ecNumber>
    </recommendedName>
</protein>
<evidence type="ECO:0000256" key="3">
    <source>
        <dbReference type="ARBA" id="ARBA00022515"/>
    </source>
</evidence>
<dbReference type="InterPro" id="IPR006295">
    <property type="entry name" value="DNA_primase_DnaG"/>
</dbReference>
<dbReference type="InterPro" id="IPR037068">
    <property type="entry name" value="DNA_primase_core_N_sf"/>
</dbReference>
<evidence type="ECO:0000256" key="1">
    <source>
        <dbReference type="ARBA" id="ARBA00001947"/>
    </source>
</evidence>
<keyword evidence="7" id="KW-0479">Metal-binding</keyword>
<keyword evidence="5 13" id="KW-0548">Nucleotidyltransferase</keyword>
<evidence type="ECO:0000256" key="2">
    <source>
        <dbReference type="ARBA" id="ARBA00022478"/>
    </source>
</evidence>
<evidence type="ECO:0000313" key="16">
    <source>
        <dbReference type="Proteomes" id="UP001055247"/>
    </source>
</evidence>
<dbReference type="InterPro" id="IPR019475">
    <property type="entry name" value="DNA_primase_DnaB-bd"/>
</dbReference>
<dbReference type="Proteomes" id="UP001055247">
    <property type="component" value="Unassembled WGS sequence"/>
</dbReference>
<evidence type="ECO:0000256" key="6">
    <source>
        <dbReference type="ARBA" id="ARBA00022705"/>
    </source>
</evidence>
<dbReference type="SMART" id="SM00400">
    <property type="entry name" value="ZnF_CHCC"/>
    <property type="match status" value="1"/>
</dbReference>
<dbReference type="GO" id="GO:0006269">
    <property type="term" value="P:DNA replication, synthesis of primer"/>
    <property type="evidence" value="ECO:0007669"/>
    <property type="project" value="UniProtKB-UniRule"/>
</dbReference>
<keyword evidence="9" id="KW-0862">Zinc</keyword>
<dbReference type="InterPro" id="IPR006171">
    <property type="entry name" value="TOPRIM_dom"/>
</dbReference>
<comment type="caution">
    <text evidence="15">The sequence shown here is derived from an EMBL/GenBank/DDBJ whole genome shotgun (WGS) entry which is preliminary data.</text>
</comment>
<dbReference type="AlphaFoldDB" id="A0AAV4ZRV2"/>
<proteinExistence type="inferred from homology"/>
<gene>
    <name evidence="15" type="primary">dnaG_2</name>
    <name evidence="13" type="synonym">dnaG</name>
    <name evidence="15" type="ORF">BHAOGJBA_4471</name>
</gene>
<name>A0AAV4ZRV2_9HYPH</name>
<comment type="subunit">
    <text evidence="13">Monomer. Interacts with DnaB.</text>
</comment>
<dbReference type="InterPro" id="IPR002694">
    <property type="entry name" value="Znf_CHC2"/>
</dbReference>
<dbReference type="SMART" id="SM00493">
    <property type="entry name" value="TOPRIM"/>
    <property type="match status" value="1"/>
</dbReference>
<evidence type="ECO:0000313" key="15">
    <source>
        <dbReference type="EMBL" id="GJD90927.1"/>
    </source>
</evidence>